<keyword evidence="5" id="KW-0067">ATP-binding</keyword>
<dbReference type="RefSeq" id="WP_338224995.1">
    <property type="nucleotide sequence ID" value="NZ_BTPD01000009.1"/>
</dbReference>
<keyword evidence="2" id="KW-0813">Transport</keyword>
<keyword evidence="10" id="KW-1185">Reference proteome</keyword>
<dbReference type="InterPro" id="IPR030189">
    <property type="entry name" value="UPS_plant"/>
</dbReference>
<comment type="caution">
    <text evidence="9">The sequence shown here is derived from an EMBL/GenBank/DDBJ whole genome shotgun (WGS) entry which is preliminary data.</text>
</comment>
<feature type="transmembrane region" description="Helical" evidence="8">
    <location>
        <begin position="250"/>
        <end position="272"/>
    </location>
</feature>
<accession>A0ABQ6PRD0</accession>
<evidence type="ECO:0000256" key="3">
    <source>
        <dbReference type="ARBA" id="ARBA00022692"/>
    </source>
</evidence>
<keyword evidence="3 8" id="KW-0812">Transmembrane</keyword>
<feature type="transmembrane region" description="Helical" evidence="8">
    <location>
        <begin position="6"/>
        <end position="27"/>
    </location>
</feature>
<feature type="transmembrane region" description="Helical" evidence="8">
    <location>
        <begin position="109"/>
        <end position="128"/>
    </location>
</feature>
<reference evidence="9 10" key="1">
    <citation type="submission" date="2023-08" db="EMBL/GenBank/DDBJ databases">
        <title>Draft genome sequence of Algoriphagus confluentis.</title>
        <authorList>
            <person name="Takatani N."/>
            <person name="Hosokawa M."/>
            <person name="Sawabe T."/>
        </authorList>
    </citation>
    <scope>NUCLEOTIDE SEQUENCE [LARGE SCALE GENOMIC DNA]</scope>
    <source>
        <strain evidence="9 10">NBRC 111222</strain>
    </source>
</reference>
<evidence type="ECO:0000256" key="6">
    <source>
        <dbReference type="ARBA" id="ARBA00022989"/>
    </source>
</evidence>
<feature type="transmembrane region" description="Helical" evidence="8">
    <location>
        <begin position="39"/>
        <end position="60"/>
    </location>
</feature>
<dbReference type="PANTHER" id="PTHR31081">
    <property type="entry name" value="UREIDE PERMEASE 1-RELATED-RELATED"/>
    <property type="match status" value="1"/>
</dbReference>
<keyword evidence="4" id="KW-0547">Nucleotide-binding</keyword>
<feature type="transmembrane region" description="Helical" evidence="8">
    <location>
        <begin position="80"/>
        <end position="102"/>
    </location>
</feature>
<proteinExistence type="predicted"/>
<sequence>MFIIETYTTAVLFSLITMVCWGSWANTQKLASSSWRFELFYWDYVLGIVLLALVFGLTLGSIGTGGRGFIPDLMQGDSGALFSALWGGIVFNAANILLGAAIAISGMAVAFPVGIGLALVIGVVVNYLENPIGNPGILFTGVALVAAAIILNAKTYRSLNQARSNPPTKGLLLSLIAGVLMGFFYKYVADSMFLDFNQPIPGKLSPYSAVFVFSLGILLSNFLFNTLLMKRPFVGTPVSYSDYGKGTFKTHWTGILGGVIWCVGMSFSIIAADKAGPAISYGLGQGATMVAAFWGVVVWKEFKGLPPSKSYLLYLMFACFLSGLGLIIYSKLA</sequence>
<comment type="subcellular location">
    <subcellularLocation>
        <location evidence="1">Membrane</location>
        <topology evidence="1">Multi-pass membrane protein</topology>
    </subcellularLocation>
</comment>
<protein>
    <submittedName>
        <fullName evidence="9">GRP family sugar transporter</fullName>
    </submittedName>
</protein>
<dbReference type="EMBL" id="BTPD01000009">
    <property type="protein sequence ID" value="GMQ30288.1"/>
    <property type="molecule type" value="Genomic_DNA"/>
</dbReference>
<dbReference type="Pfam" id="PF07168">
    <property type="entry name" value="Ureide_permease"/>
    <property type="match status" value="2"/>
</dbReference>
<keyword evidence="6 8" id="KW-1133">Transmembrane helix</keyword>
<evidence type="ECO:0000313" key="10">
    <source>
        <dbReference type="Proteomes" id="UP001338309"/>
    </source>
</evidence>
<feature type="transmembrane region" description="Helical" evidence="8">
    <location>
        <begin position="208"/>
        <end position="229"/>
    </location>
</feature>
<feature type="transmembrane region" description="Helical" evidence="8">
    <location>
        <begin position="278"/>
        <end position="299"/>
    </location>
</feature>
<keyword evidence="9" id="KW-0762">Sugar transport</keyword>
<feature type="transmembrane region" description="Helical" evidence="8">
    <location>
        <begin position="134"/>
        <end position="151"/>
    </location>
</feature>
<keyword evidence="7 8" id="KW-0472">Membrane</keyword>
<evidence type="ECO:0000256" key="1">
    <source>
        <dbReference type="ARBA" id="ARBA00004141"/>
    </source>
</evidence>
<evidence type="ECO:0000256" key="8">
    <source>
        <dbReference type="SAM" id="Phobius"/>
    </source>
</evidence>
<evidence type="ECO:0000256" key="2">
    <source>
        <dbReference type="ARBA" id="ARBA00022448"/>
    </source>
</evidence>
<organism evidence="9 10">
    <name type="scientific">Algoriphagus confluentis</name>
    <dbReference type="NCBI Taxonomy" id="1697556"/>
    <lineage>
        <taxon>Bacteria</taxon>
        <taxon>Pseudomonadati</taxon>
        <taxon>Bacteroidota</taxon>
        <taxon>Cytophagia</taxon>
        <taxon>Cytophagales</taxon>
        <taxon>Cyclobacteriaceae</taxon>
        <taxon>Algoriphagus</taxon>
    </lineage>
</organism>
<name>A0ABQ6PRD0_9BACT</name>
<evidence type="ECO:0000256" key="5">
    <source>
        <dbReference type="ARBA" id="ARBA00022840"/>
    </source>
</evidence>
<evidence type="ECO:0000256" key="4">
    <source>
        <dbReference type="ARBA" id="ARBA00022741"/>
    </source>
</evidence>
<feature type="transmembrane region" description="Helical" evidence="8">
    <location>
        <begin position="171"/>
        <end position="188"/>
    </location>
</feature>
<dbReference type="InterPro" id="IPR009834">
    <property type="entry name" value="Ureide_permease"/>
</dbReference>
<feature type="transmembrane region" description="Helical" evidence="8">
    <location>
        <begin position="311"/>
        <end position="330"/>
    </location>
</feature>
<evidence type="ECO:0000256" key="7">
    <source>
        <dbReference type="ARBA" id="ARBA00023136"/>
    </source>
</evidence>
<gene>
    <name evidence="9" type="ORF">Aconfl_29310</name>
</gene>
<evidence type="ECO:0000313" key="9">
    <source>
        <dbReference type="EMBL" id="GMQ30288.1"/>
    </source>
</evidence>
<dbReference type="Proteomes" id="UP001338309">
    <property type="component" value="Unassembled WGS sequence"/>
</dbReference>